<dbReference type="Pfam" id="PF12996">
    <property type="entry name" value="DUF3880"/>
    <property type="match status" value="1"/>
</dbReference>
<feature type="domain" description="Spore protein YkvP N-terminal" evidence="1">
    <location>
        <begin position="251"/>
        <end position="327"/>
    </location>
</feature>
<dbReference type="RefSeq" id="WP_151150605.1">
    <property type="nucleotide sequence ID" value="NZ_WAIE01000002.1"/>
</dbReference>
<sequence length="555" mass="62964">MSTSGKSSDYRAEKVLSGPNLADIRIHIDGKTRHMWGRQGIQRELDLAGTVPRNALPVLLGAGLGVCARRLVEQGYAVIVTDHDPKIRELADLPQTVQLLDDHVDTVRHQLHALAEKLGKPLYPVRIPFYLRLNPDWYGRLAKELESCGHADFWQRMAYPRFQSAKPRILFMDADYFLSGEILTAMKAMDIPHAVLPVPRQGQPGPKYMETLLHAVLDFKPDFLLTVNHFGLDRQGKITDLLQRMNLPLASWFVDNPHLILYRYAGLDSPNVVLFTYDSGNIQEMKKRGFLHVHHLPLATDPKRFRPGAGKGKDSWQADISFVGNSMLSAVQNALLQTGLHADLEQHYRKLAEQFGQSDQTSVAAFLEKTRPDMARQLETSCSMEQHLAVESLITWESTRQYRLACVEKTLPFAPLIVGDAGWKEQLGNPNAWRHLERLDYYRDLPRFYPRSTVNFNCTSLQMKGAVNQRVFDVPACGGFLITDHREQLEALFEPGTECITYDDQAAIPELIRQYLSDTPGRTAVVQAARARILARHTYEHRMQSLCATMRQTFA</sequence>
<proteinExistence type="predicted"/>
<dbReference type="InterPro" id="IPR024542">
    <property type="entry name" value="YkvP_N"/>
</dbReference>
<keyword evidence="3" id="KW-0808">Transferase</keyword>
<evidence type="ECO:0000313" key="4">
    <source>
        <dbReference type="Proteomes" id="UP000438699"/>
    </source>
</evidence>
<comment type="caution">
    <text evidence="3">The sequence shown here is derived from an EMBL/GenBank/DDBJ whole genome shotgun (WGS) entry which is preliminary data.</text>
</comment>
<evidence type="ECO:0000259" key="2">
    <source>
        <dbReference type="Pfam" id="PF13524"/>
    </source>
</evidence>
<dbReference type="AlphaFoldDB" id="A0A6N6N578"/>
<evidence type="ECO:0000313" key="3">
    <source>
        <dbReference type="EMBL" id="KAB1442384.1"/>
    </source>
</evidence>
<reference evidence="3 4" key="1">
    <citation type="journal article" date="2017" name="Int. J. Syst. Evol. Microbiol.">
        <title>Desulfovibrio senegalensis sp. nov., a mesophilic sulfate reducer isolated from marine sediment.</title>
        <authorList>
            <person name="Thioye A."/>
            <person name="Gam Z.B.A."/>
            <person name="Mbengue M."/>
            <person name="Cayol J.L."/>
            <person name="Joseph-Bartoli M."/>
            <person name="Toure-Kane C."/>
            <person name="Labat M."/>
        </authorList>
    </citation>
    <scope>NUCLEOTIDE SEQUENCE [LARGE SCALE GENOMIC DNA]</scope>
    <source>
        <strain evidence="3 4">DSM 101509</strain>
    </source>
</reference>
<dbReference type="EMBL" id="WAIE01000002">
    <property type="protein sequence ID" value="KAB1442384.1"/>
    <property type="molecule type" value="Genomic_DNA"/>
</dbReference>
<dbReference type="OrthoDB" id="9179708at2"/>
<dbReference type="Proteomes" id="UP000438699">
    <property type="component" value="Unassembled WGS sequence"/>
</dbReference>
<evidence type="ECO:0000259" key="1">
    <source>
        <dbReference type="Pfam" id="PF12996"/>
    </source>
</evidence>
<feature type="domain" description="Spore protein YkvP/CgeB glycosyl transferase-like" evidence="2">
    <location>
        <begin position="416"/>
        <end position="547"/>
    </location>
</feature>
<dbReference type="InterPro" id="IPR055259">
    <property type="entry name" value="YkvP/CgeB_Glyco_trans-like"/>
</dbReference>
<organism evidence="3 4">
    <name type="scientific">Pseudodesulfovibrio senegalensis</name>
    <dbReference type="NCBI Taxonomy" id="1721087"/>
    <lineage>
        <taxon>Bacteria</taxon>
        <taxon>Pseudomonadati</taxon>
        <taxon>Thermodesulfobacteriota</taxon>
        <taxon>Desulfovibrionia</taxon>
        <taxon>Desulfovibrionales</taxon>
        <taxon>Desulfovibrionaceae</taxon>
    </lineage>
</organism>
<dbReference type="Pfam" id="PF13524">
    <property type="entry name" value="Glyco_trans_1_2"/>
    <property type="match status" value="1"/>
</dbReference>
<protein>
    <submittedName>
        <fullName evidence="3">Glycosyltransferase</fullName>
    </submittedName>
</protein>
<keyword evidence="4" id="KW-1185">Reference proteome</keyword>
<gene>
    <name evidence="3" type="ORF">F8A88_08045</name>
</gene>
<name>A0A6N6N578_9BACT</name>
<dbReference type="GO" id="GO:0016740">
    <property type="term" value="F:transferase activity"/>
    <property type="evidence" value="ECO:0007669"/>
    <property type="project" value="UniProtKB-KW"/>
</dbReference>
<accession>A0A6N6N578</accession>